<evidence type="ECO:0000313" key="16">
    <source>
        <dbReference type="Proteomes" id="UP000193834"/>
    </source>
</evidence>
<dbReference type="CDD" id="cd03586">
    <property type="entry name" value="PolY_Pol_IV_kappa"/>
    <property type="match status" value="1"/>
</dbReference>
<keyword evidence="7 13" id="KW-0479">Metal-binding</keyword>
<feature type="binding site" evidence="13">
    <location>
        <position position="112"/>
    </location>
    <ligand>
        <name>Mg(2+)</name>
        <dbReference type="ChEBI" id="CHEBI:18420"/>
    </ligand>
</feature>
<comment type="catalytic activity">
    <reaction evidence="12 13">
        <text>DNA(n) + a 2'-deoxyribonucleoside 5'-triphosphate = DNA(n+1) + diphosphate</text>
        <dbReference type="Rhea" id="RHEA:22508"/>
        <dbReference type="Rhea" id="RHEA-COMP:17339"/>
        <dbReference type="Rhea" id="RHEA-COMP:17340"/>
        <dbReference type="ChEBI" id="CHEBI:33019"/>
        <dbReference type="ChEBI" id="CHEBI:61560"/>
        <dbReference type="ChEBI" id="CHEBI:173112"/>
        <dbReference type="EC" id="2.7.7.7"/>
    </reaction>
</comment>
<keyword evidence="11 13" id="KW-0234">DNA repair</keyword>
<comment type="function">
    <text evidence="13">Poorly processive, error-prone DNA polymerase involved in untargeted mutagenesis. Copies undamaged DNA at stalled replication forks, which arise in vivo from mismatched or misaligned primer ends. These misaligned primers can be extended by PolIV. Exhibits no 3'-5' exonuclease (proofreading) activity. May be involved in translesional synthesis, in conjunction with the beta clamp from PolIII.</text>
</comment>
<evidence type="ECO:0000256" key="1">
    <source>
        <dbReference type="ARBA" id="ARBA00004496"/>
    </source>
</evidence>
<dbReference type="GO" id="GO:0042276">
    <property type="term" value="P:error-prone translesion synthesis"/>
    <property type="evidence" value="ECO:0007669"/>
    <property type="project" value="TreeGrafter"/>
</dbReference>
<comment type="subcellular location">
    <subcellularLocation>
        <location evidence="1 13">Cytoplasm</location>
    </subcellularLocation>
</comment>
<evidence type="ECO:0000256" key="4">
    <source>
        <dbReference type="ARBA" id="ARBA00022679"/>
    </source>
</evidence>
<dbReference type="Gene3D" id="1.10.150.20">
    <property type="entry name" value="5' to 3' exonuclease, C-terminal subdomain"/>
    <property type="match status" value="1"/>
</dbReference>
<evidence type="ECO:0000256" key="9">
    <source>
        <dbReference type="ARBA" id="ARBA00022842"/>
    </source>
</evidence>
<dbReference type="GO" id="GO:0006261">
    <property type="term" value="P:DNA-templated DNA replication"/>
    <property type="evidence" value="ECO:0007669"/>
    <property type="project" value="UniProtKB-UniRule"/>
</dbReference>
<evidence type="ECO:0000313" key="15">
    <source>
        <dbReference type="EMBL" id="SMG15035.1"/>
    </source>
</evidence>
<keyword evidence="3 13" id="KW-0963">Cytoplasm</keyword>
<comment type="cofactor">
    <cofactor evidence="13">
        <name>Mg(2+)</name>
        <dbReference type="ChEBI" id="CHEBI:18420"/>
    </cofactor>
    <text evidence="13">Binds 2 magnesium ions per subunit.</text>
</comment>
<dbReference type="AlphaFoldDB" id="A0A1X7IKH8"/>
<dbReference type="PANTHER" id="PTHR11076">
    <property type="entry name" value="DNA REPAIR POLYMERASE UMUC / TRANSFERASE FAMILY MEMBER"/>
    <property type="match status" value="1"/>
</dbReference>
<organism evidence="15 16">
    <name type="scientific">Paenibacillus aquistagni</name>
    <dbReference type="NCBI Taxonomy" id="1852522"/>
    <lineage>
        <taxon>Bacteria</taxon>
        <taxon>Bacillati</taxon>
        <taxon>Bacillota</taxon>
        <taxon>Bacilli</taxon>
        <taxon>Bacillales</taxon>
        <taxon>Paenibacillaceae</taxon>
        <taxon>Paenibacillus</taxon>
    </lineage>
</organism>
<dbReference type="PROSITE" id="PS50173">
    <property type="entry name" value="UMUC"/>
    <property type="match status" value="1"/>
</dbReference>
<dbReference type="SUPFAM" id="SSF56672">
    <property type="entry name" value="DNA/RNA polymerases"/>
    <property type="match status" value="1"/>
</dbReference>
<dbReference type="STRING" id="1852522.SAMN06295960_0523"/>
<dbReference type="Pfam" id="PF00817">
    <property type="entry name" value="IMS"/>
    <property type="match status" value="1"/>
</dbReference>
<evidence type="ECO:0000256" key="6">
    <source>
        <dbReference type="ARBA" id="ARBA00022705"/>
    </source>
</evidence>
<dbReference type="GO" id="GO:0006281">
    <property type="term" value="P:DNA repair"/>
    <property type="evidence" value="ECO:0007669"/>
    <property type="project" value="UniProtKB-UniRule"/>
</dbReference>
<feature type="domain" description="UmuC" evidence="14">
    <location>
        <begin position="12"/>
        <end position="197"/>
    </location>
</feature>
<dbReference type="InterPro" id="IPR053848">
    <property type="entry name" value="IMS_HHH_1"/>
</dbReference>
<dbReference type="OrthoDB" id="9808813at2"/>
<evidence type="ECO:0000256" key="11">
    <source>
        <dbReference type="ARBA" id="ARBA00023204"/>
    </source>
</evidence>
<dbReference type="InterPro" id="IPR050116">
    <property type="entry name" value="DNA_polymerase-Y"/>
</dbReference>
<evidence type="ECO:0000259" key="14">
    <source>
        <dbReference type="PROSITE" id="PS50173"/>
    </source>
</evidence>
<dbReference type="Proteomes" id="UP000193834">
    <property type="component" value="Unassembled WGS sequence"/>
</dbReference>
<dbReference type="EC" id="2.7.7.7" evidence="13"/>
<dbReference type="GO" id="GO:0009432">
    <property type="term" value="P:SOS response"/>
    <property type="evidence" value="ECO:0007669"/>
    <property type="project" value="TreeGrafter"/>
</dbReference>
<dbReference type="Gene3D" id="3.40.1170.60">
    <property type="match status" value="1"/>
</dbReference>
<feature type="active site" evidence="13">
    <location>
        <position position="113"/>
    </location>
</feature>
<keyword evidence="13" id="KW-0239">DNA-directed DNA polymerase</keyword>
<dbReference type="GO" id="GO:0005829">
    <property type="term" value="C:cytosol"/>
    <property type="evidence" value="ECO:0007669"/>
    <property type="project" value="TreeGrafter"/>
</dbReference>
<keyword evidence="13" id="KW-0515">Mutator protein</keyword>
<dbReference type="Gene3D" id="3.30.1490.100">
    <property type="entry name" value="DNA polymerase, Y-family, little finger domain"/>
    <property type="match status" value="1"/>
</dbReference>
<dbReference type="GO" id="GO:0003684">
    <property type="term" value="F:damaged DNA binding"/>
    <property type="evidence" value="ECO:0007669"/>
    <property type="project" value="InterPro"/>
</dbReference>
<evidence type="ECO:0000256" key="3">
    <source>
        <dbReference type="ARBA" id="ARBA00022490"/>
    </source>
</evidence>
<dbReference type="InterPro" id="IPR022880">
    <property type="entry name" value="DNApol_IV"/>
</dbReference>
<protein>
    <recommendedName>
        <fullName evidence="13">DNA polymerase IV</fullName>
        <shortName evidence="13">Pol IV</shortName>
        <ecNumber evidence="13">2.7.7.7</ecNumber>
    </recommendedName>
</protein>
<dbReference type="RefSeq" id="WP_085492779.1">
    <property type="nucleotide sequence ID" value="NZ_FXAZ01000001.1"/>
</dbReference>
<feature type="binding site" evidence="13">
    <location>
        <position position="16"/>
    </location>
    <ligand>
        <name>Mg(2+)</name>
        <dbReference type="ChEBI" id="CHEBI:18420"/>
    </ligand>
</feature>
<evidence type="ECO:0000256" key="13">
    <source>
        <dbReference type="HAMAP-Rule" id="MF_01113"/>
    </source>
</evidence>
<keyword evidence="8 13" id="KW-0227">DNA damage</keyword>
<accession>A0A1X7IKH8</accession>
<evidence type="ECO:0000256" key="7">
    <source>
        <dbReference type="ARBA" id="ARBA00022723"/>
    </source>
</evidence>
<dbReference type="InterPro" id="IPR001126">
    <property type="entry name" value="UmuC"/>
</dbReference>
<evidence type="ECO:0000256" key="10">
    <source>
        <dbReference type="ARBA" id="ARBA00023125"/>
    </source>
</evidence>
<proteinExistence type="inferred from homology"/>
<keyword evidence="4 13" id="KW-0808">Transferase</keyword>
<keyword evidence="6 13" id="KW-0235">DNA replication</keyword>
<dbReference type="HAMAP" id="MF_01113">
    <property type="entry name" value="DNApol_IV"/>
    <property type="match status" value="1"/>
</dbReference>
<feature type="site" description="Substrate discrimination" evidence="13">
    <location>
        <position position="21"/>
    </location>
</feature>
<dbReference type="Pfam" id="PF21999">
    <property type="entry name" value="IMS_HHH_1"/>
    <property type="match status" value="1"/>
</dbReference>
<sequence length="416" mass="46655">MNKLPDKKNRVIMLADCQSFYTSVEKAAHPEYFDQPVVVAGDPARRSGIILAACPLAKKHGITTAERLGEALGKCPDLIVIRPRMQEYIRVSLEITAIMQTYTDLVEPYSIDEQFLDITGSQELFGPPEEIARSLQEKILKDTGIYIRVGISENKVLAKMACDNYAKKKPSGIWTLAANDIEAMLWPLPIHQMFMVGSRMTKHLTRMGIHTIGDLAKVPLSRLRAKWGVNGEVLWMIANGKDYSPVKPNTHNTQKGIGHQMTLPYDYCTLEEIRIPLLELTELVCQRTRRKGFMGYVVSVGCRGANFNKSTGFHRQKKLAEPTNLTSEVYQTVMSLFTKHWNGAPIRSIGVSLTDLVSDQIVQLDLFHDRERELALEKAADQIKLKYGNAAIMRASSLQAAGQARDRAQKIGGHYK</sequence>
<dbReference type="NCBIfam" id="NF002848">
    <property type="entry name" value="PRK03103.1"/>
    <property type="match status" value="1"/>
</dbReference>
<comment type="similarity">
    <text evidence="2 13">Belongs to the DNA polymerase type-Y family.</text>
</comment>
<comment type="subunit">
    <text evidence="13">Monomer.</text>
</comment>
<dbReference type="GO" id="GO:0000287">
    <property type="term" value="F:magnesium ion binding"/>
    <property type="evidence" value="ECO:0007669"/>
    <property type="project" value="UniProtKB-UniRule"/>
</dbReference>
<gene>
    <name evidence="13" type="primary">dinB</name>
    <name evidence="15" type="ORF">SAMN06295960_0523</name>
</gene>
<dbReference type="EMBL" id="FXAZ01000001">
    <property type="protein sequence ID" value="SMG15035.1"/>
    <property type="molecule type" value="Genomic_DNA"/>
</dbReference>
<evidence type="ECO:0000256" key="5">
    <source>
        <dbReference type="ARBA" id="ARBA00022695"/>
    </source>
</evidence>
<keyword evidence="5 13" id="KW-0548">Nucleotidyltransferase</keyword>
<dbReference type="InterPro" id="IPR043128">
    <property type="entry name" value="Rev_trsase/Diguanyl_cyclase"/>
</dbReference>
<keyword evidence="16" id="KW-1185">Reference proteome</keyword>
<keyword evidence="10 13" id="KW-0238">DNA-binding</keyword>
<dbReference type="InterPro" id="IPR043502">
    <property type="entry name" value="DNA/RNA_pol_sf"/>
</dbReference>
<name>A0A1X7IKH8_9BACL</name>
<evidence type="ECO:0000256" key="12">
    <source>
        <dbReference type="ARBA" id="ARBA00049244"/>
    </source>
</evidence>
<keyword evidence="9 13" id="KW-0460">Magnesium</keyword>
<evidence type="ECO:0000256" key="2">
    <source>
        <dbReference type="ARBA" id="ARBA00010945"/>
    </source>
</evidence>
<reference evidence="15 16" key="1">
    <citation type="submission" date="2017-04" db="EMBL/GenBank/DDBJ databases">
        <authorList>
            <person name="Afonso C.L."/>
            <person name="Miller P.J."/>
            <person name="Scott M.A."/>
            <person name="Spackman E."/>
            <person name="Goraichik I."/>
            <person name="Dimitrov K.M."/>
            <person name="Suarez D.L."/>
            <person name="Swayne D.E."/>
        </authorList>
    </citation>
    <scope>NUCLEOTIDE SEQUENCE [LARGE SCALE GENOMIC DNA]</scope>
    <source>
        <strain evidence="15 16">11</strain>
    </source>
</reference>
<evidence type="ECO:0000256" key="8">
    <source>
        <dbReference type="ARBA" id="ARBA00022763"/>
    </source>
</evidence>
<dbReference type="Gene3D" id="3.30.70.270">
    <property type="match status" value="1"/>
</dbReference>
<dbReference type="InterPro" id="IPR017961">
    <property type="entry name" value="DNA_pol_Y-fam_little_finger"/>
</dbReference>
<dbReference type="InterPro" id="IPR036775">
    <property type="entry name" value="DNA_pol_Y-fam_lit_finger_sf"/>
</dbReference>
<dbReference type="PANTHER" id="PTHR11076:SF35">
    <property type="entry name" value="DNA REPAIR PROTEIN HOMOLOG YOBH"/>
    <property type="match status" value="1"/>
</dbReference>
<dbReference type="SUPFAM" id="SSF100879">
    <property type="entry name" value="Lesion bypass DNA polymerase (Y-family), little finger domain"/>
    <property type="match status" value="1"/>
</dbReference>
<dbReference type="Pfam" id="PF11799">
    <property type="entry name" value="IMS_C"/>
    <property type="match status" value="1"/>
</dbReference>
<dbReference type="GO" id="GO:0003887">
    <property type="term" value="F:DNA-directed DNA polymerase activity"/>
    <property type="evidence" value="ECO:0007669"/>
    <property type="project" value="UniProtKB-UniRule"/>
</dbReference>